<keyword evidence="1" id="KW-1133">Transmembrane helix</keyword>
<gene>
    <name evidence="2" type="ORF">RCA23_c15080</name>
</gene>
<keyword evidence="1" id="KW-0472">Membrane</keyword>
<keyword evidence="1" id="KW-0812">Transmembrane</keyword>
<sequence length="69" mass="7995">MARLLQKDHKQNRAKGKLFKMLRLLKYIFYLFIVAAIAFVGFAYLGPFFGVDFSAHMQTIELPLTLDIN</sequence>
<dbReference type="Proteomes" id="UP000028680">
    <property type="component" value="Chromosome"/>
</dbReference>
<dbReference type="KEGG" id="ptp:RCA23_c15080"/>
<evidence type="ECO:0000313" key="3">
    <source>
        <dbReference type="Proteomes" id="UP000028680"/>
    </source>
</evidence>
<reference evidence="2 3" key="1">
    <citation type="journal article" date="2014" name="ISME J.">
        <title>Adaptation of an abundant Roseobacter RCA organism to pelagic systems revealed by genomic and transcriptomic analyses.</title>
        <authorList>
            <person name="Voget S."/>
            <person name="Wemheuer B."/>
            <person name="Brinkhoff T."/>
            <person name="Vollmers J."/>
            <person name="Dietrich S."/>
            <person name="Giebel H.A."/>
            <person name="Beardsley C."/>
            <person name="Sardemann C."/>
            <person name="Bakenhus I."/>
            <person name="Billerbeck S."/>
            <person name="Daniel R."/>
            <person name="Simon M."/>
        </authorList>
    </citation>
    <scope>NUCLEOTIDE SEQUENCE [LARGE SCALE GENOMIC DNA]</scope>
    <source>
        <strain evidence="2 3">RCA23</strain>
    </source>
</reference>
<evidence type="ECO:0000313" key="2">
    <source>
        <dbReference type="EMBL" id="AII87046.1"/>
    </source>
</evidence>
<evidence type="ECO:0000256" key="1">
    <source>
        <dbReference type="SAM" id="Phobius"/>
    </source>
</evidence>
<proteinExistence type="predicted"/>
<organism evidence="2 3">
    <name type="scientific">Planktomarina temperata RCA23</name>
    <dbReference type="NCBI Taxonomy" id="666509"/>
    <lineage>
        <taxon>Bacteria</taxon>
        <taxon>Pseudomonadati</taxon>
        <taxon>Pseudomonadota</taxon>
        <taxon>Alphaproteobacteria</taxon>
        <taxon>Rhodobacterales</taxon>
        <taxon>Paracoccaceae</taxon>
        <taxon>Planktomarina</taxon>
    </lineage>
</organism>
<keyword evidence="3" id="KW-1185">Reference proteome</keyword>
<protein>
    <submittedName>
        <fullName evidence="2">Uncharacterized protein</fullName>
    </submittedName>
</protein>
<dbReference type="EMBL" id="CP003984">
    <property type="protein sequence ID" value="AII87046.1"/>
    <property type="molecule type" value="Genomic_DNA"/>
</dbReference>
<feature type="transmembrane region" description="Helical" evidence="1">
    <location>
        <begin position="27"/>
        <end position="49"/>
    </location>
</feature>
<accession>A0AAN0RJ15</accession>
<dbReference type="AlphaFoldDB" id="A0AAN0RJ15"/>
<name>A0AAN0RJ15_9RHOB</name>